<evidence type="ECO:0000256" key="12">
    <source>
        <dbReference type="PIRNR" id="PIRNR006250"/>
    </source>
</evidence>
<dbReference type="UniPathway" id="UPA00253">
    <property type="reaction ID" value="UER00331"/>
</dbReference>
<dbReference type="InterPro" id="IPR036068">
    <property type="entry name" value="Nicotinate_pribotase-like_C"/>
</dbReference>
<evidence type="ECO:0000256" key="2">
    <source>
        <dbReference type="ARBA" id="ARBA00004893"/>
    </source>
</evidence>
<evidence type="ECO:0000313" key="17">
    <source>
        <dbReference type="Proteomes" id="UP000233535"/>
    </source>
</evidence>
<dbReference type="GO" id="GO:0004514">
    <property type="term" value="F:nicotinate-nucleotide diphosphorylase (carboxylating) activity"/>
    <property type="evidence" value="ECO:0007669"/>
    <property type="project" value="UniProtKB-EC"/>
</dbReference>
<dbReference type="PANTHER" id="PTHR32179">
    <property type="entry name" value="NICOTINATE-NUCLEOTIDE PYROPHOSPHORYLASE [CARBOXYLATING]"/>
    <property type="match status" value="1"/>
</dbReference>
<dbReference type="PIRSF" id="PIRSF006250">
    <property type="entry name" value="NadC_ModD"/>
    <property type="match status" value="1"/>
</dbReference>
<reference evidence="16 17" key="1">
    <citation type="journal article" date="2017" name="Front. Microbiol.">
        <title>Labilibaculum manganireducens gen. nov., sp. nov. and Labilibaculum filiforme sp. nov., Novel Bacteroidetes Isolated from Subsurface Sediments of the Baltic Sea.</title>
        <authorList>
            <person name="Vandieken V."/>
            <person name="Marshall I.P."/>
            <person name="Niemann H."/>
            <person name="Engelen B."/>
            <person name="Cypionka H."/>
        </authorList>
    </citation>
    <scope>NUCLEOTIDE SEQUENCE [LARGE SCALE GENOMIC DNA]</scope>
    <source>
        <strain evidence="16 17">59.16B</strain>
    </source>
</reference>
<evidence type="ECO:0000259" key="15">
    <source>
        <dbReference type="Pfam" id="PF02749"/>
    </source>
</evidence>
<dbReference type="InterPro" id="IPR013785">
    <property type="entry name" value="Aldolase_TIM"/>
</dbReference>
<feature type="binding site" evidence="13">
    <location>
        <begin position="264"/>
        <end position="266"/>
    </location>
    <ligand>
        <name>substrate</name>
    </ligand>
</feature>
<dbReference type="Pfam" id="PF01729">
    <property type="entry name" value="QRPTase_C"/>
    <property type="match status" value="1"/>
</dbReference>
<evidence type="ECO:0000256" key="13">
    <source>
        <dbReference type="PIRSR" id="PIRSR006250-1"/>
    </source>
</evidence>
<protein>
    <recommendedName>
        <fullName evidence="11">Probable nicotinate-nucleotide pyrophosphorylase [carboxylating]</fullName>
        <ecNumber evidence="5">2.4.2.19</ecNumber>
    </recommendedName>
    <alternativeName>
        <fullName evidence="9">Quinolinate phosphoribosyltransferase [decarboxylating]</fullName>
    </alternativeName>
</protein>
<feature type="binding site" evidence="13">
    <location>
        <begin position="135"/>
        <end position="137"/>
    </location>
    <ligand>
        <name>substrate</name>
    </ligand>
</feature>
<evidence type="ECO:0000256" key="6">
    <source>
        <dbReference type="ARBA" id="ARBA00022642"/>
    </source>
</evidence>
<organism evidence="16 17">
    <name type="scientific">Labilibaculum filiforme</name>
    <dbReference type="NCBI Taxonomy" id="1940526"/>
    <lineage>
        <taxon>Bacteria</taxon>
        <taxon>Pseudomonadati</taxon>
        <taxon>Bacteroidota</taxon>
        <taxon>Bacteroidia</taxon>
        <taxon>Marinilabiliales</taxon>
        <taxon>Marinifilaceae</taxon>
        <taxon>Labilibaculum</taxon>
    </lineage>
</organism>
<dbReference type="GO" id="GO:0034213">
    <property type="term" value="P:quinolinate catabolic process"/>
    <property type="evidence" value="ECO:0007669"/>
    <property type="project" value="TreeGrafter"/>
</dbReference>
<dbReference type="EC" id="2.4.2.19" evidence="5"/>
<evidence type="ECO:0000256" key="3">
    <source>
        <dbReference type="ARBA" id="ARBA00009400"/>
    </source>
</evidence>
<evidence type="ECO:0000256" key="1">
    <source>
        <dbReference type="ARBA" id="ARBA00003237"/>
    </source>
</evidence>
<evidence type="ECO:0000313" key="16">
    <source>
        <dbReference type="EMBL" id="PKQ63200.1"/>
    </source>
</evidence>
<dbReference type="FunFam" id="3.90.1170.20:FF:000001">
    <property type="entry name" value="Nicotinate-nucleotide diphosphorylase (Carboxylating)"/>
    <property type="match status" value="1"/>
</dbReference>
<keyword evidence="7 12" id="KW-0328">Glycosyltransferase</keyword>
<evidence type="ECO:0000256" key="10">
    <source>
        <dbReference type="ARBA" id="ARBA00047445"/>
    </source>
</evidence>
<sequence length="283" mass="30638">MKKSEFTIQEIELIINHAFQEDIGSGDITTNNLVPENTLATASMTAKADGIVAGLDIAEMVFRKLDANLEWFPKVKDGDRVAKGDVILEIKGTYRALLTGERLALNLMQRMSGIATETAKYVAEAKGTKVKILDTRKTVPGLRTFDKYAVKMGGGTNHRIGLYDMVMIKDNHIKIAGSITTAVAQIRKAVPSTIKVEVETTNFDEVKEAVSAGADIIMLDNMSNEAMKEAVHFIDGKALVEASGNMNIERIAGVAKTGVDFISIGALTHSVTALDISQNIILK</sequence>
<comment type="subunit">
    <text evidence="4">Hexamer formed by 3 homodimers.</text>
</comment>
<keyword evidence="17" id="KW-1185">Reference proteome</keyword>
<feature type="domain" description="Quinolinate phosphoribosyl transferase C-terminal" evidence="14">
    <location>
        <begin position="114"/>
        <end position="277"/>
    </location>
</feature>
<dbReference type="InterPro" id="IPR022412">
    <property type="entry name" value="Quinolinate_PRibosylTrfase_N"/>
</dbReference>
<comment type="function">
    <text evidence="1">Involved in the catabolism of quinolinic acid (QA).</text>
</comment>
<dbReference type="GO" id="GO:0005737">
    <property type="term" value="C:cytoplasm"/>
    <property type="evidence" value="ECO:0007669"/>
    <property type="project" value="TreeGrafter"/>
</dbReference>
<comment type="caution">
    <text evidence="16">The sequence shown here is derived from an EMBL/GenBank/DDBJ whole genome shotgun (WGS) entry which is preliminary data.</text>
</comment>
<feature type="binding site" evidence="13">
    <location>
        <begin position="243"/>
        <end position="245"/>
    </location>
    <ligand>
        <name>substrate</name>
    </ligand>
</feature>
<feature type="binding site" evidence="13">
    <location>
        <position position="199"/>
    </location>
    <ligand>
        <name>substrate</name>
    </ligand>
</feature>
<comment type="pathway">
    <text evidence="2">Cofactor biosynthesis; NAD(+) biosynthesis; nicotinate D-ribonucleotide from quinolinate: step 1/1.</text>
</comment>
<feature type="domain" description="Quinolinate phosphoribosyl transferase N-terminal" evidence="15">
    <location>
        <begin position="27"/>
        <end position="112"/>
    </location>
</feature>
<name>A0A2N3HYQ7_9BACT</name>
<feature type="binding site" evidence="13">
    <location>
        <position position="169"/>
    </location>
    <ligand>
        <name>substrate</name>
    </ligand>
</feature>
<evidence type="ECO:0000259" key="14">
    <source>
        <dbReference type="Pfam" id="PF01729"/>
    </source>
</evidence>
<dbReference type="AlphaFoldDB" id="A0A2N3HYQ7"/>
<evidence type="ECO:0000256" key="11">
    <source>
        <dbReference type="ARBA" id="ARBA00069173"/>
    </source>
</evidence>
<proteinExistence type="inferred from homology"/>
<keyword evidence="6" id="KW-0662">Pyridine nucleotide biosynthesis</keyword>
<accession>A0A2N3HYQ7</accession>
<dbReference type="Proteomes" id="UP000233535">
    <property type="component" value="Unassembled WGS sequence"/>
</dbReference>
<dbReference type="InterPro" id="IPR027277">
    <property type="entry name" value="NadC/ModD"/>
</dbReference>
<dbReference type="InterPro" id="IPR004393">
    <property type="entry name" value="NadC"/>
</dbReference>
<keyword evidence="8 12" id="KW-0808">Transferase</keyword>
<feature type="binding site" evidence="13">
    <location>
        <position position="220"/>
    </location>
    <ligand>
        <name>substrate</name>
    </ligand>
</feature>
<dbReference type="Gene3D" id="3.90.1170.20">
    <property type="entry name" value="Quinolinate phosphoribosyl transferase, N-terminal domain"/>
    <property type="match status" value="1"/>
</dbReference>
<dbReference type="InterPro" id="IPR037128">
    <property type="entry name" value="Quinolinate_PRibosylTase_N_sf"/>
</dbReference>
<evidence type="ECO:0000256" key="8">
    <source>
        <dbReference type="ARBA" id="ARBA00022679"/>
    </source>
</evidence>
<dbReference type="InterPro" id="IPR002638">
    <property type="entry name" value="Quinolinate_PRibosylTrfase_C"/>
</dbReference>
<evidence type="ECO:0000256" key="5">
    <source>
        <dbReference type="ARBA" id="ARBA00011944"/>
    </source>
</evidence>
<evidence type="ECO:0000256" key="4">
    <source>
        <dbReference type="ARBA" id="ARBA00011218"/>
    </source>
</evidence>
<evidence type="ECO:0000256" key="9">
    <source>
        <dbReference type="ARBA" id="ARBA00033102"/>
    </source>
</evidence>
<dbReference type="EMBL" id="MVDD01000006">
    <property type="protein sequence ID" value="PKQ63200.1"/>
    <property type="molecule type" value="Genomic_DNA"/>
</dbReference>
<dbReference type="FunFam" id="3.20.20.70:FF:000030">
    <property type="entry name" value="Nicotinate-nucleotide pyrophosphorylase, carboxylating"/>
    <property type="match status" value="1"/>
</dbReference>
<dbReference type="PANTHER" id="PTHR32179:SF3">
    <property type="entry name" value="NICOTINATE-NUCLEOTIDE PYROPHOSPHORYLASE [CARBOXYLATING]"/>
    <property type="match status" value="1"/>
</dbReference>
<comment type="catalytic activity">
    <reaction evidence="10">
        <text>nicotinate beta-D-ribonucleotide + CO2 + diphosphate = quinolinate + 5-phospho-alpha-D-ribose 1-diphosphate + 2 H(+)</text>
        <dbReference type="Rhea" id="RHEA:12733"/>
        <dbReference type="ChEBI" id="CHEBI:15378"/>
        <dbReference type="ChEBI" id="CHEBI:16526"/>
        <dbReference type="ChEBI" id="CHEBI:29959"/>
        <dbReference type="ChEBI" id="CHEBI:33019"/>
        <dbReference type="ChEBI" id="CHEBI:57502"/>
        <dbReference type="ChEBI" id="CHEBI:58017"/>
        <dbReference type="EC" id="2.4.2.19"/>
    </reaction>
</comment>
<dbReference type="CDD" id="cd01572">
    <property type="entry name" value="QPRTase"/>
    <property type="match status" value="1"/>
</dbReference>
<dbReference type="RefSeq" id="WP_101261408.1">
    <property type="nucleotide sequence ID" value="NZ_MVDD01000006.1"/>
</dbReference>
<dbReference type="Gene3D" id="3.20.20.70">
    <property type="entry name" value="Aldolase class I"/>
    <property type="match status" value="1"/>
</dbReference>
<feature type="binding site" evidence="13">
    <location>
        <position position="102"/>
    </location>
    <ligand>
        <name>substrate</name>
    </ligand>
</feature>
<dbReference type="OrthoDB" id="9782546at2"/>
<feature type="binding site" evidence="13">
    <location>
        <position position="159"/>
    </location>
    <ligand>
        <name>substrate</name>
    </ligand>
</feature>
<dbReference type="Pfam" id="PF02749">
    <property type="entry name" value="QRPTase_N"/>
    <property type="match status" value="1"/>
</dbReference>
<dbReference type="GO" id="GO:0009435">
    <property type="term" value="P:NAD+ biosynthetic process"/>
    <property type="evidence" value="ECO:0007669"/>
    <property type="project" value="UniProtKB-UniPathway"/>
</dbReference>
<evidence type="ECO:0000256" key="7">
    <source>
        <dbReference type="ARBA" id="ARBA00022676"/>
    </source>
</evidence>
<dbReference type="SUPFAM" id="SSF54675">
    <property type="entry name" value="Nicotinate/Quinolinate PRTase N-terminal domain-like"/>
    <property type="match status" value="1"/>
</dbReference>
<comment type="similarity">
    <text evidence="3 12">Belongs to the NadC/ModD family.</text>
</comment>
<dbReference type="NCBIfam" id="TIGR00078">
    <property type="entry name" value="nadC"/>
    <property type="match status" value="1"/>
</dbReference>
<gene>
    <name evidence="16" type="ORF">BZG02_10625</name>
</gene>
<dbReference type="SUPFAM" id="SSF51690">
    <property type="entry name" value="Nicotinate/Quinolinate PRTase C-terminal domain-like"/>
    <property type="match status" value="1"/>
</dbReference>